<evidence type="ECO:0000313" key="11">
    <source>
        <dbReference type="Proteomes" id="UP001387100"/>
    </source>
</evidence>
<keyword evidence="5 9" id="KW-0812">Transmembrane</keyword>
<evidence type="ECO:0000256" key="1">
    <source>
        <dbReference type="ARBA" id="ARBA00004651"/>
    </source>
</evidence>
<evidence type="ECO:0000256" key="5">
    <source>
        <dbReference type="ARBA" id="ARBA00022692"/>
    </source>
</evidence>
<dbReference type="PANTHER" id="PTHR36122:SF2">
    <property type="entry name" value="NICOTINAMIDE RIBOSIDE TRANSPORTER PNUC"/>
    <property type="match status" value="1"/>
</dbReference>
<accession>A0ABU8RI11</accession>
<reference evidence="10 11" key="1">
    <citation type="journal article" date="2017" name="Int. J. Syst. Evol. Microbiol.">
        <title>Pseudokineococcus basanitobsidens sp. nov., isolated from volcanic rock.</title>
        <authorList>
            <person name="Lee D.W."/>
            <person name="Park M.Y."/>
            <person name="Kim J.J."/>
            <person name="Kim B.S."/>
        </authorList>
    </citation>
    <scope>NUCLEOTIDE SEQUENCE [LARGE SCALE GENOMIC DNA]</scope>
    <source>
        <strain evidence="10 11">DSM 103726</strain>
    </source>
</reference>
<evidence type="ECO:0000256" key="6">
    <source>
        <dbReference type="ARBA" id="ARBA00022989"/>
    </source>
</evidence>
<keyword evidence="6 9" id="KW-1133">Transmembrane helix</keyword>
<proteinExistence type="inferred from homology"/>
<feature type="transmembrane region" description="Helical" evidence="9">
    <location>
        <begin position="122"/>
        <end position="142"/>
    </location>
</feature>
<keyword evidence="3" id="KW-0813">Transport</keyword>
<organism evidence="10 11">
    <name type="scientific">Pseudokineococcus basanitobsidens</name>
    <dbReference type="NCBI Taxonomy" id="1926649"/>
    <lineage>
        <taxon>Bacteria</taxon>
        <taxon>Bacillati</taxon>
        <taxon>Actinomycetota</taxon>
        <taxon>Actinomycetes</taxon>
        <taxon>Kineosporiales</taxon>
        <taxon>Kineosporiaceae</taxon>
        <taxon>Pseudokineococcus</taxon>
    </lineage>
</organism>
<dbReference type="EMBL" id="JBBIAA010000003">
    <property type="protein sequence ID" value="MEJ5944711.1"/>
    <property type="molecule type" value="Genomic_DNA"/>
</dbReference>
<evidence type="ECO:0000256" key="7">
    <source>
        <dbReference type="ARBA" id="ARBA00023136"/>
    </source>
</evidence>
<evidence type="ECO:0000256" key="2">
    <source>
        <dbReference type="ARBA" id="ARBA00006669"/>
    </source>
</evidence>
<comment type="similarity">
    <text evidence="2">Belongs to the nicotinamide ribonucleoside (NR) uptake permease (TC 4.B.1) family.</text>
</comment>
<dbReference type="NCBIfam" id="TIGR01528">
    <property type="entry name" value="NMN_trans_PnuC"/>
    <property type="match status" value="1"/>
</dbReference>
<protein>
    <submittedName>
        <fullName evidence="10">Nicotinamide riboside transporter PnuC</fullName>
    </submittedName>
</protein>
<dbReference type="PANTHER" id="PTHR36122">
    <property type="entry name" value="NICOTINAMIDE RIBOSIDE TRANSPORTER PNUC"/>
    <property type="match status" value="1"/>
</dbReference>
<feature type="transmembrane region" description="Helical" evidence="9">
    <location>
        <begin position="76"/>
        <end position="95"/>
    </location>
</feature>
<keyword evidence="11" id="KW-1185">Reference proteome</keyword>
<feature type="transmembrane region" description="Helical" evidence="9">
    <location>
        <begin position="46"/>
        <end position="70"/>
    </location>
</feature>
<sequence>MSDLVDGLASVLDAAVVIGGVPLLLREVVGNLFGLASAVGGMRRRVWAWPVGVVGNALLFTVFLGGVFATPQAVDLYGQAGRQVFFLLVSVYGWVRWRRTRRTGGPDAPAVRPRWATGRERAVLVAAMVLGTLLMAQVFAALDSFGPYPDAWIFTGSLLATYGMARGWTDFWLVWIAVDVVGVPLLVAAGYYPSAVLYLVYAGFVLWGARTWVRAQRRERRTDAGATGGPDDPAVTALG</sequence>
<dbReference type="RefSeq" id="WP_339574095.1">
    <property type="nucleotide sequence ID" value="NZ_JBBIAA010000003.1"/>
</dbReference>
<dbReference type="InterPro" id="IPR006419">
    <property type="entry name" value="NMN_transpt_PnuC"/>
</dbReference>
<feature type="transmembrane region" description="Helical" evidence="9">
    <location>
        <begin position="195"/>
        <end position="213"/>
    </location>
</feature>
<evidence type="ECO:0000256" key="3">
    <source>
        <dbReference type="ARBA" id="ARBA00022448"/>
    </source>
</evidence>
<keyword evidence="4" id="KW-1003">Cell membrane</keyword>
<comment type="caution">
    <text evidence="10">The sequence shown here is derived from an EMBL/GenBank/DDBJ whole genome shotgun (WGS) entry which is preliminary data.</text>
</comment>
<name>A0ABU8RI11_9ACTN</name>
<evidence type="ECO:0000313" key="10">
    <source>
        <dbReference type="EMBL" id="MEJ5944711.1"/>
    </source>
</evidence>
<evidence type="ECO:0000256" key="8">
    <source>
        <dbReference type="SAM" id="MobiDB-lite"/>
    </source>
</evidence>
<keyword evidence="7 9" id="KW-0472">Membrane</keyword>
<dbReference type="Proteomes" id="UP001387100">
    <property type="component" value="Unassembled WGS sequence"/>
</dbReference>
<feature type="region of interest" description="Disordered" evidence="8">
    <location>
        <begin position="220"/>
        <end position="239"/>
    </location>
</feature>
<evidence type="ECO:0000256" key="9">
    <source>
        <dbReference type="SAM" id="Phobius"/>
    </source>
</evidence>
<dbReference type="Pfam" id="PF04973">
    <property type="entry name" value="NMN_transporter"/>
    <property type="match status" value="1"/>
</dbReference>
<gene>
    <name evidence="10" type="primary">pnuC</name>
    <name evidence="10" type="ORF">WDZ17_05315</name>
</gene>
<evidence type="ECO:0000256" key="4">
    <source>
        <dbReference type="ARBA" id="ARBA00022475"/>
    </source>
</evidence>
<comment type="subcellular location">
    <subcellularLocation>
        <location evidence="1">Cell membrane</location>
        <topology evidence="1">Multi-pass membrane protein</topology>
    </subcellularLocation>
</comment>